<dbReference type="Proteomes" id="UP000199181">
    <property type="component" value="Unassembled WGS sequence"/>
</dbReference>
<sequence>MSPPSPVPFSRAVAAALSCLVLALPSHAQAPTPKPAPAAGDTLLLTIFLRHDQGKTVDEINAHLERTGFRKSFPPEGVEVVSWYVMMGVGQVVTLRLPPSKLRAVNLAIEKGAWGGFRTEFYPTYDYRPIWEEMRAKTR</sequence>
<name>A0A1I0EMQ6_9BACT</name>
<evidence type="ECO:0000256" key="1">
    <source>
        <dbReference type="SAM" id="SignalP"/>
    </source>
</evidence>
<feature type="signal peptide" evidence="1">
    <location>
        <begin position="1"/>
        <end position="30"/>
    </location>
</feature>
<dbReference type="AlphaFoldDB" id="A0A1I0EMQ6"/>
<protein>
    <submittedName>
        <fullName evidence="2">Uncharacterized protein</fullName>
    </submittedName>
</protein>
<dbReference type="RefSeq" id="WP_093517475.1">
    <property type="nucleotide sequence ID" value="NZ_FOIJ01000003.1"/>
</dbReference>
<evidence type="ECO:0000313" key="2">
    <source>
        <dbReference type="EMBL" id="SET46505.1"/>
    </source>
</evidence>
<reference evidence="3" key="1">
    <citation type="submission" date="2016-10" db="EMBL/GenBank/DDBJ databases">
        <authorList>
            <person name="Varghese N."/>
            <person name="Submissions S."/>
        </authorList>
    </citation>
    <scope>NUCLEOTIDE SEQUENCE [LARGE SCALE GENOMIC DNA]</scope>
    <source>
        <strain evidence="3">DSM 16858</strain>
    </source>
</reference>
<accession>A0A1I0EMQ6</accession>
<feature type="chain" id="PRO_5011732560" evidence="1">
    <location>
        <begin position="31"/>
        <end position="139"/>
    </location>
</feature>
<gene>
    <name evidence="2" type="ORF">SAMN05443639_10345</name>
</gene>
<keyword evidence="3" id="KW-1185">Reference proteome</keyword>
<keyword evidence="1" id="KW-0732">Signal</keyword>
<organism evidence="2 3">
    <name type="scientific">Stigmatella erecta</name>
    <dbReference type="NCBI Taxonomy" id="83460"/>
    <lineage>
        <taxon>Bacteria</taxon>
        <taxon>Pseudomonadati</taxon>
        <taxon>Myxococcota</taxon>
        <taxon>Myxococcia</taxon>
        <taxon>Myxococcales</taxon>
        <taxon>Cystobacterineae</taxon>
        <taxon>Archangiaceae</taxon>
        <taxon>Stigmatella</taxon>
    </lineage>
</organism>
<proteinExistence type="predicted"/>
<dbReference type="EMBL" id="FOIJ01000003">
    <property type="protein sequence ID" value="SET46505.1"/>
    <property type="molecule type" value="Genomic_DNA"/>
</dbReference>
<evidence type="ECO:0000313" key="3">
    <source>
        <dbReference type="Proteomes" id="UP000199181"/>
    </source>
</evidence>